<dbReference type="PROSITE" id="PS00197">
    <property type="entry name" value="2FE2S_FER_1"/>
    <property type="match status" value="1"/>
</dbReference>
<dbReference type="InterPro" id="IPR036010">
    <property type="entry name" value="2Fe-2S_ferredoxin-like_sf"/>
</dbReference>
<dbReference type="AlphaFoldDB" id="A0A160TIE1"/>
<dbReference type="PRINTS" id="PR00410">
    <property type="entry name" value="PHEHYDRXLASE"/>
</dbReference>
<dbReference type="Gene3D" id="3.40.50.80">
    <property type="entry name" value="Nucleotide-binding domain of ferredoxin-NADP reductase (FNR) module"/>
    <property type="match status" value="1"/>
</dbReference>
<dbReference type="PROSITE" id="PS51085">
    <property type="entry name" value="2FE2S_FER_2"/>
    <property type="match status" value="1"/>
</dbReference>
<dbReference type="Pfam" id="PF00970">
    <property type="entry name" value="FAD_binding_6"/>
    <property type="match status" value="1"/>
</dbReference>
<dbReference type="InterPro" id="IPR012675">
    <property type="entry name" value="Beta-grasp_dom_sf"/>
</dbReference>
<dbReference type="InterPro" id="IPR017927">
    <property type="entry name" value="FAD-bd_FR_type"/>
</dbReference>
<reference evidence="3" key="1">
    <citation type="submission" date="2015-10" db="EMBL/GenBank/DDBJ databases">
        <authorList>
            <person name="Gilbert D.G."/>
        </authorList>
    </citation>
    <scope>NUCLEOTIDE SEQUENCE</scope>
</reference>
<dbReference type="Gene3D" id="3.10.20.30">
    <property type="match status" value="1"/>
</dbReference>
<dbReference type="PANTHER" id="PTHR47354">
    <property type="entry name" value="NADH OXIDOREDUCTASE HCR"/>
    <property type="match status" value="1"/>
</dbReference>
<protein>
    <submittedName>
        <fullName evidence="3">2-polyprenylphenol hydroxylase and related flavodoxin oxidoreductases</fullName>
    </submittedName>
</protein>
<dbReference type="SUPFAM" id="SSF52343">
    <property type="entry name" value="Ferredoxin reductase-like, C-terminal NADP-linked domain"/>
    <property type="match status" value="1"/>
</dbReference>
<dbReference type="CDD" id="cd00207">
    <property type="entry name" value="fer2"/>
    <property type="match status" value="1"/>
</dbReference>
<dbReference type="Gene3D" id="2.40.30.10">
    <property type="entry name" value="Translation factors"/>
    <property type="match status" value="1"/>
</dbReference>
<dbReference type="InterPro" id="IPR001041">
    <property type="entry name" value="2Fe-2S_ferredoxin-type"/>
</dbReference>
<gene>
    <name evidence="3" type="ORF">MGWOODY_Tha2793</name>
</gene>
<dbReference type="InterPro" id="IPR001709">
    <property type="entry name" value="Flavoprot_Pyr_Nucl_cyt_Rdtase"/>
</dbReference>
<dbReference type="InterPro" id="IPR008333">
    <property type="entry name" value="Cbr1-like_FAD-bd_dom"/>
</dbReference>
<dbReference type="PRINTS" id="PR00371">
    <property type="entry name" value="FPNCR"/>
</dbReference>
<dbReference type="InterPro" id="IPR039261">
    <property type="entry name" value="FNR_nucleotide-bd"/>
</dbReference>
<dbReference type="GO" id="GO:0016491">
    <property type="term" value="F:oxidoreductase activity"/>
    <property type="evidence" value="ECO:0007669"/>
    <property type="project" value="InterPro"/>
</dbReference>
<dbReference type="GO" id="GO:0051537">
    <property type="term" value="F:2 iron, 2 sulfur cluster binding"/>
    <property type="evidence" value="ECO:0007669"/>
    <property type="project" value="InterPro"/>
</dbReference>
<dbReference type="InterPro" id="IPR001433">
    <property type="entry name" value="OxRdtase_FAD/NAD-bd"/>
</dbReference>
<dbReference type="InterPro" id="IPR017938">
    <property type="entry name" value="Riboflavin_synthase-like_b-brl"/>
</dbReference>
<feature type="domain" description="2Fe-2S ferredoxin-type" evidence="1">
    <location>
        <begin position="11"/>
        <end position="101"/>
    </location>
</feature>
<dbReference type="InterPro" id="IPR050415">
    <property type="entry name" value="MRET"/>
</dbReference>
<feature type="domain" description="FAD-binding FR-type" evidence="2">
    <location>
        <begin position="108"/>
        <end position="210"/>
    </location>
</feature>
<dbReference type="InterPro" id="IPR006058">
    <property type="entry name" value="2Fe2S_fd_BS"/>
</dbReference>
<evidence type="ECO:0000313" key="3">
    <source>
        <dbReference type="EMBL" id="CUS42919.1"/>
    </source>
</evidence>
<evidence type="ECO:0000259" key="2">
    <source>
        <dbReference type="PROSITE" id="PS51384"/>
    </source>
</evidence>
<dbReference type="PANTHER" id="PTHR47354:SF5">
    <property type="entry name" value="PROTEIN RFBI"/>
    <property type="match status" value="1"/>
</dbReference>
<accession>A0A160TIE1</accession>
<organism evidence="3">
    <name type="scientific">hydrothermal vent metagenome</name>
    <dbReference type="NCBI Taxonomy" id="652676"/>
    <lineage>
        <taxon>unclassified sequences</taxon>
        <taxon>metagenomes</taxon>
        <taxon>ecological metagenomes</taxon>
    </lineage>
</organism>
<dbReference type="Pfam" id="PF00175">
    <property type="entry name" value="NAD_binding_1"/>
    <property type="match status" value="1"/>
</dbReference>
<dbReference type="SUPFAM" id="SSF54292">
    <property type="entry name" value="2Fe-2S ferredoxin-like"/>
    <property type="match status" value="1"/>
</dbReference>
<dbReference type="EMBL" id="CZQC01000072">
    <property type="protein sequence ID" value="CUS42919.1"/>
    <property type="molecule type" value="Genomic_DNA"/>
</dbReference>
<dbReference type="Pfam" id="PF00111">
    <property type="entry name" value="Fer2"/>
    <property type="match status" value="1"/>
</dbReference>
<dbReference type="SUPFAM" id="SSF63380">
    <property type="entry name" value="Riboflavin synthase domain-like"/>
    <property type="match status" value="1"/>
</dbReference>
<name>A0A160TIE1_9ZZZZ</name>
<evidence type="ECO:0000259" key="1">
    <source>
        <dbReference type="PROSITE" id="PS51085"/>
    </source>
</evidence>
<sequence>MFGLFKSAQPSKLTIEGIDGEFEVKPKETILAAALRQGVRFPHSCRVGGCATCKCQLKIGKVKELTSAAYILSKEDLDQSYILGCQSIPKGDVTIRIDSLVDGVGAAPVATAGRIIGKDKLTHDIVKIDVELDNSMTYLAGQYALLSVPGLIDAPRSYSFATPTGNQGGRYLTFFIREVAGGEMSTWMNESAETGQSIVVEGPYGDFYLRNSDKPLILIAGGSGLAPILAILEDALQFKNPRDVTFLFGARTQNDLYCLDQIIRIQDNWAGKFEFIPVLSAEPEESDWQGERGFITESLKRFAGPNKQAYLCGPPPMLDAAEAVLNDAGISINDVFSDKFLDRSYGTSK</sequence>
<proteinExistence type="predicted"/>
<dbReference type="PROSITE" id="PS51384">
    <property type="entry name" value="FAD_FR"/>
    <property type="match status" value="1"/>
</dbReference>